<accession>A0A250XC01</accession>
<dbReference type="AlphaFoldDB" id="A0A250XC01"/>
<sequence length="701" mass="74277">MIPSAINQQMAAIDDSALFLQNTQLLAQLQGNPSLYFSGVKAPAAPTMMRAIPQPMMGMDPGSQKSVMLPQQNGLNGGVGQNARPAMLHDRGNKQAALMHALAQQQAQINGANAYLQNNNAAVAAAAQQAAQVRAAQAQACATVANMLQQQQQLATRQQQQQRLNQQQAVLGQNMAFNQAVNAAIQRAAANGQNLNMPNTQQQQQQQLQQQQITMEAATQIVQQYQAQQAEQACRAELLRQAHSLAQNQQAATSAGNSAVALQVLVKQAQLKEALARQQQQQQQRPMQHQQQRPQQMGGYPFSHAQHLQAQQQQVAAQAHQQQQVQQAQLQAHVQQAQLQAQAQARHNMATLANLTPAQLQAISTNPTLAQAVIQARAQAQLAQAQARVNPSNPVPINNLAEAHNAQLNDQRLRQQQQQARAMAAAAAAAQGGAQGILGPPDLTSPVSSNAGSPPGGTNGESNMGQHMNKEQRRMALACVALQLARSGLSMDQAIHSGIMGGMSVTDVRFIVDVYNAEMTRMKEGGAEGGGHGEKHAMNSAKLNVHTAPSSRLNSPDSPARSSCAGSENGHGVFSGGSVHAGQSSRTGSALGGALDSVQDLSNFDAFSYGFFGAGGQEELEGGLGDVLLGELEELGGAMEELPLPLDDTAGVDVQQLSSWNGPGRDLVDGRLRGADAVKAVKKEDDVAERLANLDLGYGFF</sequence>
<dbReference type="EMBL" id="BEGY01000052">
    <property type="protein sequence ID" value="GAX80402.1"/>
    <property type="molecule type" value="Genomic_DNA"/>
</dbReference>
<proteinExistence type="predicted"/>
<evidence type="ECO:0000313" key="3">
    <source>
        <dbReference type="Proteomes" id="UP000232323"/>
    </source>
</evidence>
<gene>
    <name evidence="2" type="ORF">CEUSTIGMA_g7841.t1</name>
</gene>
<feature type="region of interest" description="Disordered" evidence="1">
    <location>
        <begin position="546"/>
        <end position="590"/>
    </location>
</feature>
<dbReference type="OrthoDB" id="550271at2759"/>
<feature type="region of interest" description="Disordered" evidence="1">
    <location>
        <begin position="276"/>
        <end position="300"/>
    </location>
</feature>
<reference evidence="2 3" key="1">
    <citation type="submission" date="2017-08" db="EMBL/GenBank/DDBJ databases">
        <title>Acidophilic green algal genome provides insights into adaptation to an acidic environment.</title>
        <authorList>
            <person name="Hirooka S."/>
            <person name="Hirose Y."/>
            <person name="Kanesaki Y."/>
            <person name="Higuchi S."/>
            <person name="Fujiwara T."/>
            <person name="Onuma R."/>
            <person name="Era A."/>
            <person name="Ohbayashi R."/>
            <person name="Uzuka A."/>
            <person name="Nozaki H."/>
            <person name="Yoshikawa H."/>
            <person name="Miyagishima S.Y."/>
        </authorList>
    </citation>
    <scope>NUCLEOTIDE SEQUENCE [LARGE SCALE GENOMIC DNA]</scope>
    <source>
        <strain evidence="2 3">NIES-2499</strain>
    </source>
</reference>
<organism evidence="2 3">
    <name type="scientific">Chlamydomonas eustigma</name>
    <dbReference type="NCBI Taxonomy" id="1157962"/>
    <lineage>
        <taxon>Eukaryota</taxon>
        <taxon>Viridiplantae</taxon>
        <taxon>Chlorophyta</taxon>
        <taxon>core chlorophytes</taxon>
        <taxon>Chlorophyceae</taxon>
        <taxon>CS clade</taxon>
        <taxon>Chlamydomonadales</taxon>
        <taxon>Chlamydomonadaceae</taxon>
        <taxon>Chlamydomonas</taxon>
    </lineage>
</organism>
<name>A0A250XC01_9CHLO</name>
<dbReference type="Proteomes" id="UP000232323">
    <property type="component" value="Unassembled WGS sequence"/>
</dbReference>
<feature type="compositionally biased region" description="Polar residues" evidence="1">
    <location>
        <begin position="547"/>
        <end position="566"/>
    </location>
</feature>
<keyword evidence="3" id="KW-1185">Reference proteome</keyword>
<protein>
    <submittedName>
        <fullName evidence="2">Uncharacterized protein</fullName>
    </submittedName>
</protein>
<comment type="caution">
    <text evidence="2">The sequence shown here is derived from an EMBL/GenBank/DDBJ whole genome shotgun (WGS) entry which is preliminary data.</text>
</comment>
<feature type="compositionally biased region" description="Low complexity" evidence="1">
    <location>
        <begin position="278"/>
        <end position="297"/>
    </location>
</feature>
<evidence type="ECO:0000256" key="1">
    <source>
        <dbReference type="SAM" id="MobiDB-lite"/>
    </source>
</evidence>
<feature type="region of interest" description="Disordered" evidence="1">
    <location>
        <begin position="434"/>
        <end position="465"/>
    </location>
</feature>
<evidence type="ECO:0000313" key="2">
    <source>
        <dbReference type="EMBL" id="GAX80402.1"/>
    </source>
</evidence>
<dbReference type="STRING" id="1157962.A0A250XC01"/>